<feature type="active site" evidence="4">
    <location>
        <position position="176"/>
    </location>
</feature>
<organism evidence="7 9">
    <name type="scientific">Bacillus canaveralius</name>
    <dbReference type="NCBI Taxonomy" id="1403243"/>
    <lineage>
        <taxon>Bacteria</taxon>
        <taxon>Bacillati</taxon>
        <taxon>Bacillota</taxon>
        <taxon>Bacilli</taxon>
        <taxon>Bacillales</taxon>
        <taxon>Bacillaceae</taxon>
        <taxon>Bacillus</taxon>
    </lineage>
</organism>
<dbReference type="RefSeq" id="WP_101578218.1">
    <property type="nucleotide sequence ID" value="NZ_PGVA01000035.1"/>
</dbReference>
<reference evidence="8 10" key="2">
    <citation type="submission" date="2017-12" db="EMBL/GenBank/DDBJ databases">
        <title>Comparative Functional Genomics of Dry Heat Resistant strains isolated from the Viking Spacecraft.</title>
        <authorList>
            <person name="Seuylemezian A."/>
            <person name="Cooper K."/>
            <person name="Vaishampayan P."/>
        </authorList>
    </citation>
    <scope>NUCLEOTIDE SEQUENCE [LARGE SCALE GENOMIC DNA]</scope>
    <source>
        <strain evidence="8 10">ATCC 29669</strain>
    </source>
</reference>
<dbReference type="Proteomes" id="UP000234951">
    <property type="component" value="Unassembled WGS sequence"/>
</dbReference>
<gene>
    <name evidence="7" type="ORF">CU635_15130</name>
    <name evidence="8" type="ORF">CVD25_20395</name>
</gene>
<comment type="similarity">
    <text evidence="1">Belongs to the HIBADH-related family.</text>
</comment>
<name>A0A2N5GJK3_9BACI</name>
<dbReference type="Pfam" id="PF14833">
    <property type="entry name" value="NAD_binding_11"/>
    <property type="match status" value="1"/>
</dbReference>
<dbReference type="InterPro" id="IPR015815">
    <property type="entry name" value="HIBADH-related"/>
</dbReference>
<feature type="domain" description="6-phosphogluconate dehydrogenase NADP-binding" evidence="5">
    <location>
        <begin position="9"/>
        <end position="167"/>
    </location>
</feature>
<dbReference type="EMBL" id="PGVA01000035">
    <property type="protein sequence ID" value="PLR81413.1"/>
    <property type="molecule type" value="Genomic_DNA"/>
</dbReference>
<dbReference type="OrthoDB" id="9786703at2"/>
<reference evidence="7 9" key="1">
    <citation type="submission" date="2017-11" db="EMBL/GenBank/DDBJ databases">
        <title>Comparitive Functional Genomics of Dry Heat Resistant strains isolated from the Viking Spacecraft.</title>
        <authorList>
            <person name="Seuylemezian A."/>
            <person name="Cooper K."/>
            <person name="Vaishampayan P."/>
        </authorList>
    </citation>
    <scope>NUCLEOTIDE SEQUENCE [LARGE SCALE GENOMIC DNA]</scope>
    <source>
        <strain evidence="7 9">M4.6</strain>
    </source>
</reference>
<dbReference type="Proteomes" id="UP000235114">
    <property type="component" value="Unassembled WGS sequence"/>
</dbReference>
<evidence type="ECO:0000313" key="9">
    <source>
        <dbReference type="Proteomes" id="UP000234951"/>
    </source>
</evidence>
<protein>
    <submittedName>
        <fullName evidence="7">Oxidoreductase</fullName>
    </submittedName>
</protein>
<dbReference type="PIRSF" id="PIRSF000103">
    <property type="entry name" value="HIBADH"/>
    <property type="match status" value="1"/>
</dbReference>
<evidence type="ECO:0000256" key="4">
    <source>
        <dbReference type="PIRSR" id="PIRSR000103-1"/>
    </source>
</evidence>
<keyword evidence="2" id="KW-0560">Oxidoreductase</keyword>
<dbReference type="InterPro" id="IPR036291">
    <property type="entry name" value="NAD(P)-bd_dom_sf"/>
</dbReference>
<evidence type="ECO:0000256" key="2">
    <source>
        <dbReference type="ARBA" id="ARBA00023002"/>
    </source>
</evidence>
<dbReference type="SUPFAM" id="SSF51735">
    <property type="entry name" value="NAD(P)-binding Rossmann-fold domains"/>
    <property type="match status" value="1"/>
</dbReference>
<evidence type="ECO:0000313" key="7">
    <source>
        <dbReference type="EMBL" id="PLR81413.1"/>
    </source>
</evidence>
<dbReference type="PANTHER" id="PTHR43060:SF15">
    <property type="entry name" value="3-HYDROXYISOBUTYRATE DEHYDROGENASE-LIKE 1, MITOCHONDRIAL-RELATED"/>
    <property type="match status" value="1"/>
</dbReference>
<accession>A0A2N5GJK3</accession>
<evidence type="ECO:0000313" key="10">
    <source>
        <dbReference type="Proteomes" id="UP000235114"/>
    </source>
</evidence>
<dbReference type="GO" id="GO:0050661">
    <property type="term" value="F:NADP binding"/>
    <property type="evidence" value="ECO:0007669"/>
    <property type="project" value="InterPro"/>
</dbReference>
<evidence type="ECO:0000256" key="1">
    <source>
        <dbReference type="ARBA" id="ARBA00009080"/>
    </source>
</evidence>
<dbReference type="PANTHER" id="PTHR43060">
    <property type="entry name" value="3-HYDROXYISOBUTYRATE DEHYDROGENASE-LIKE 1, MITOCHONDRIAL-RELATED"/>
    <property type="match status" value="1"/>
</dbReference>
<dbReference type="Gene3D" id="1.10.1040.10">
    <property type="entry name" value="N-(1-d-carboxylethyl)-l-norvaline Dehydrogenase, domain 2"/>
    <property type="match status" value="1"/>
</dbReference>
<evidence type="ECO:0000259" key="5">
    <source>
        <dbReference type="Pfam" id="PF03446"/>
    </source>
</evidence>
<proteinExistence type="inferred from homology"/>
<dbReference type="GO" id="GO:0016491">
    <property type="term" value="F:oxidoreductase activity"/>
    <property type="evidence" value="ECO:0007669"/>
    <property type="project" value="UniProtKB-KW"/>
</dbReference>
<dbReference type="PROSITE" id="PS00895">
    <property type="entry name" value="3_HYDROXYISOBUT_DH"/>
    <property type="match status" value="1"/>
</dbReference>
<dbReference type="InterPro" id="IPR029154">
    <property type="entry name" value="HIBADH-like_NADP-bd"/>
</dbReference>
<dbReference type="InterPro" id="IPR002204">
    <property type="entry name" value="3-OH-isobutyrate_DH-rel_CS"/>
</dbReference>
<dbReference type="InterPro" id="IPR008927">
    <property type="entry name" value="6-PGluconate_DH-like_C_sf"/>
</dbReference>
<evidence type="ECO:0000313" key="8">
    <source>
        <dbReference type="EMBL" id="PLR90048.1"/>
    </source>
</evidence>
<keyword evidence="3" id="KW-0520">NAD</keyword>
<dbReference type="EMBL" id="PGVD01000074">
    <property type="protein sequence ID" value="PLR90048.1"/>
    <property type="molecule type" value="Genomic_DNA"/>
</dbReference>
<evidence type="ECO:0000256" key="3">
    <source>
        <dbReference type="ARBA" id="ARBA00023027"/>
    </source>
</evidence>
<dbReference type="GO" id="GO:0016054">
    <property type="term" value="P:organic acid catabolic process"/>
    <property type="evidence" value="ECO:0007669"/>
    <property type="project" value="UniProtKB-ARBA"/>
</dbReference>
<dbReference type="InterPro" id="IPR006115">
    <property type="entry name" value="6PGDH_NADP-bd"/>
</dbReference>
<dbReference type="GO" id="GO:0051287">
    <property type="term" value="F:NAD binding"/>
    <property type="evidence" value="ECO:0007669"/>
    <property type="project" value="InterPro"/>
</dbReference>
<keyword evidence="10" id="KW-1185">Reference proteome</keyword>
<feature type="domain" description="3-hydroxyisobutyrate dehydrogenase-like NAD-binding" evidence="6">
    <location>
        <begin position="170"/>
        <end position="288"/>
    </location>
</feature>
<dbReference type="Pfam" id="PF03446">
    <property type="entry name" value="NAD_binding_2"/>
    <property type="match status" value="1"/>
</dbReference>
<comment type="caution">
    <text evidence="7">The sequence shown here is derived from an EMBL/GenBank/DDBJ whole genome shotgun (WGS) entry which is preliminary data.</text>
</comment>
<dbReference type="InterPro" id="IPR013328">
    <property type="entry name" value="6PGD_dom2"/>
</dbReference>
<dbReference type="Gene3D" id="3.40.50.720">
    <property type="entry name" value="NAD(P)-binding Rossmann-like Domain"/>
    <property type="match status" value="1"/>
</dbReference>
<evidence type="ECO:0000259" key="6">
    <source>
        <dbReference type="Pfam" id="PF14833"/>
    </source>
</evidence>
<dbReference type="AlphaFoldDB" id="A0A2N5GJK3"/>
<sequence>MLSPDQTVIGFIGLGVMGKSMAGHLAKAGYPLVVYTRTKEKATSLLDEGAEWANSPRGVAVKANVIITIVGYPHDVEEVYLGEEGILANSHAGTYVIDMTTSMPSLAVKIYQEAKKRGIHAIDAPVSGGDIGAREARLAIMAGGDREAFLAVEPILNLLGPNVVYQGDPGAGQHTKMCNQIAIASNMIGVCEAIVYAEKAGLDPETVLKSISSGAAGSWSLSNLAPRMINGDFEPGFYIKHFIKDMNIALEEAAALGMDTPGLALARSLYVKLAEQGEENSGTQALYKNWK</sequence>
<dbReference type="SUPFAM" id="SSF48179">
    <property type="entry name" value="6-phosphogluconate dehydrogenase C-terminal domain-like"/>
    <property type="match status" value="1"/>
</dbReference>